<organism evidence="7">
    <name type="scientific">Alkalihalophilus sp. As8PL</name>
    <dbReference type="NCBI Taxonomy" id="3237103"/>
    <lineage>
        <taxon>Bacteria</taxon>
        <taxon>Bacillati</taxon>
        <taxon>Bacillota</taxon>
        <taxon>Bacilli</taxon>
        <taxon>Bacillales</taxon>
        <taxon>Bacillaceae</taxon>
        <taxon>Alkalihalophilus</taxon>
    </lineage>
</organism>
<evidence type="ECO:0000313" key="7">
    <source>
        <dbReference type="EMBL" id="XDI36165.1"/>
    </source>
</evidence>
<feature type="domain" description="RNA polymerase sigma-70 region 2" evidence="5">
    <location>
        <begin position="28"/>
        <end position="82"/>
    </location>
</feature>
<dbReference type="InterPro" id="IPR013325">
    <property type="entry name" value="RNA_pol_sigma_r2"/>
</dbReference>
<dbReference type="InterPro" id="IPR036388">
    <property type="entry name" value="WH-like_DNA-bd_sf"/>
</dbReference>
<dbReference type="InterPro" id="IPR007627">
    <property type="entry name" value="RNA_pol_sigma70_r2"/>
</dbReference>
<evidence type="ECO:0000256" key="3">
    <source>
        <dbReference type="ARBA" id="ARBA00023082"/>
    </source>
</evidence>
<dbReference type="SUPFAM" id="SSF88946">
    <property type="entry name" value="Sigma2 domain of RNA polymerase sigma factors"/>
    <property type="match status" value="1"/>
</dbReference>
<dbReference type="InterPro" id="IPR013324">
    <property type="entry name" value="RNA_pol_sigma_r3/r4-like"/>
</dbReference>
<accession>A0AB39BRQ1</accession>
<proteinExistence type="inferred from homology"/>
<evidence type="ECO:0000256" key="1">
    <source>
        <dbReference type="ARBA" id="ARBA00010641"/>
    </source>
</evidence>
<keyword evidence="2" id="KW-0805">Transcription regulation</keyword>
<dbReference type="AlphaFoldDB" id="A0AB39BRQ1"/>
<comment type="similarity">
    <text evidence="1">Belongs to the sigma-70 factor family. ECF subfamily.</text>
</comment>
<evidence type="ECO:0000259" key="6">
    <source>
        <dbReference type="Pfam" id="PF08281"/>
    </source>
</evidence>
<evidence type="ECO:0000259" key="5">
    <source>
        <dbReference type="Pfam" id="PF04542"/>
    </source>
</evidence>
<dbReference type="InterPro" id="IPR013249">
    <property type="entry name" value="RNA_pol_sigma70_r4_t2"/>
</dbReference>
<gene>
    <name evidence="7" type="ORF">AB3N04_15865</name>
</gene>
<sequence>MVTLIERLKRREEAALHEWMSRDGGGAMRLATLLLKDHYEAEDVVQDAFILAFNKVEQLSNEEKLTKWLLSIVVSQCRRRTRTWSFKHLLLSSNEELMESVEDCSPLQLLLTEESRRNVIQTIQRLQPVYREVIALYYYSEYSIKEIADLINVKENTVKSRLARARKQLAQFLKEGEEDERTRGSKKVHR</sequence>
<dbReference type="RefSeq" id="WP_368503639.1">
    <property type="nucleotide sequence ID" value="NZ_CP162551.1"/>
</dbReference>
<evidence type="ECO:0000256" key="4">
    <source>
        <dbReference type="ARBA" id="ARBA00023163"/>
    </source>
</evidence>
<feature type="domain" description="RNA polymerase sigma factor 70 region 4 type 2" evidence="6">
    <location>
        <begin position="117"/>
        <end position="169"/>
    </location>
</feature>
<dbReference type="InterPro" id="IPR014284">
    <property type="entry name" value="RNA_pol_sigma-70_dom"/>
</dbReference>
<dbReference type="GO" id="GO:0003677">
    <property type="term" value="F:DNA binding"/>
    <property type="evidence" value="ECO:0007669"/>
    <property type="project" value="InterPro"/>
</dbReference>
<dbReference type="Pfam" id="PF08281">
    <property type="entry name" value="Sigma70_r4_2"/>
    <property type="match status" value="1"/>
</dbReference>
<dbReference type="PANTHER" id="PTHR43133:SF51">
    <property type="entry name" value="RNA POLYMERASE SIGMA FACTOR"/>
    <property type="match status" value="1"/>
</dbReference>
<dbReference type="InterPro" id="IPR039425">
    <property type="entry name" value="RNA_pol_sigma-70-like"/>
</dbReference>
<dbReference type="PANTHER" id="PTHR43133">
    <property type="entry name" value="RNA POLYMERASE ECF-TYPE SIGMA FACTO"/>
    <property type="match status" value="1"/>
</dbReference>
<dbReference type="NCBIfam" id="TIGR02937">
    <property type="entry name" value="sigma70-ECF"/>
    <property type="match status" value="1"/>
</dbReference>
<dbReference type="GO" id="GO:0016987">
    <property type="term" value="F:sigma factor activity"/>
    <property type="evidence" value="ECO:0007669"/>
    <property type="project" value="UniProtKB-KW"/>
</dbReference>
<protein>
    <submittedName>
        <fullName evidence="7">Sigma-70 family RNA polymerase sigma factor</fullName>
    </submittedName>
</protein>
<dbReference type="CDD" id="cd06171">
    <property type="entry name" value="Sigma70_r4"/>
    <property type="match status" value="1"/>
</dbReference>
<reference evidence="7" key="1">
    <citation type="submission" date="2024-07" db="EMBL/GenBank/DDBJ databases">
        <title>Identification and characteristics of an arsenic-resistant bacterial isolate, which belongs to a novel species.</title>
        <authorList>
            <person name="Juszczyk A."/>
            <person name="Kowalczyk A."/>
            <person name="Was K."/>
            <person name="Kosowicz W."/>
            <person name="Budzyn A."/>
            <person name="Latowski D."/>
        </authorList>
    </citation>
    <scope>NUCLEOTIDE SEQUENCE</scope>
    <source>
        <strain evidence="7">As8PL</strain>
    </source>
</reference>
<evidence type="ECO:0000256" key="2">
    <source>
        <dbReference type="ARBA" id="ARBA00023015"/>
    </source>
</evidence>
<keyword evidence="4" id="KW-0804">Transcription</keyword>
<dbReference type="Gene3D" id="1.10.1740.10">
    <property type="match status" value="1"/>
</dbReference>
<name>A0AB39BRQ1_9BACI</name>
<dbReference type="GO" id="GO:0006352">
    <property type="term" value="P:DNA-templated transcription initiation"/>
    <property type="evidence" value="ECO:0007669"/>
    <property type="project" value="InterPro"/>
</dbReference>
<keyword evidence="3" id="KW-0731">Sigma factor</keyword>
<dbReference type="Pfam" id="PF04542">
    <property type="entry name" value="Sigma70_r2"/>
    <property type="match status" value="1"/>
</dbReference>
<dbReference type="Gene3D" id="1.10.10.10">
    <property type="entry name" value="Winged helix-like DNA-binding domain superfamily/Winged helix DNA-binding domain"/>
    <property type="match status" value="1"/>
</dbReference>
<dbReference type="SUPFAM" id="SSF88659">
    <property type="entry name" value="Sigma3 and sigma4 domains of RNA polymerase sigma factors"/>
    <property type="match status" value="1"/>
</dbReference>
<dbReference type="EMBL" id="CP162551">
    <property type="protein sequence ID" value="XDI36165.1"/>
    <property type="molecule type" value="Genomic_DNA"/>
</dbReference>